<comment type="caution">
    <text evidence="5">The sequence shown here is derived from an EMBL/GenBank/DDBJ whole genome shotgun (WGS) entry which is preliminary data.</text>
</comment>
<keyword evidence="6" id="KW-1185">Reference proteome</keyword>
<accession>A0ABV9WDB3</accession>
<dbReference type="InterPro" id="IPR047930">
    <property type="entry name" value="Transpos_IS6"/>
</dbReference>
<evidence type="ECO:0000313" key="5">
    <source>
        <dbReference type="EMBL" id="MFC5006418.1"/>
    </source>
</evidence>
<dbReference type="Pfam" id="PF13610">
    <property type="entry name" value="DDE_Tnp_IS240"/>
    <property type="match status" value="1"/>
</dbReference>
<keyword evidence="1" id="KW-0815">Transposition</keyword>
<dbReference type="InterPro" id="IPR012337">
    <property type="entry name" value="RNaseH-like_sf"/>
</dbReference>
<sequence length="213" mass="24248">MKLSNRRRPVLAPQSAFAGFRFPPEVIVVAVRWYLRYGLSYRDVEELLLERGVEVDHVTVFRWVQRFTPLLADAARFCRHAPGDRWFVDETYIKVSGVWRYVYRAVDQYGQVVDVLVSVRRDAAATRRFFGRALATLKVMPSEVVTDAAQVYPAVLDELLPSAWHHVERYANNPIEADQASSRGESHPPALSKPCVNLSIYTAPITRSCGRTP</sequence>
<keyword evidence="2" id="KW-0238">DNA-binding</keyword>
<feature type="non-terminal residue" evidence="5">
    <location>
        <position position="213"/>
    </location>
</feature>
<gene>
    <name evidence="5" type="ORF">ACFPIJ_52440</name>
</gene>
<reference evidence="6" key="1">
    <citation type="journal article" date="2019" name="Int. J. Syst. Evol. Microbiol.">
        <title>The Global Catalogue of Microorganisms (GCM) 10K type strain sequencing project: providing services to taxonomists for standard genome sequencing and annotation.</title>
        <authorList>
            <consortium name="The Broad Institute Genomics Platform"/>
            <consortium name="The Broad Institute Genome Sequencing Center for Infectious Disease"/>
            <person name="Wu L."/>
            <person name="Ma J."/>
        </authorList>
    </citation>
    <scope>NUCLEOTIDE SEQUENCE [LARGE SCALE GENOMIC DNA]</scope>
    <source>
        <strain evidence="6">CGMCC 4.7152</strain>
    </source>
</reference>
<dbReference type="InterPro" id="IPR032874">
    <property type="entry name" value="DDE_dom"/>
</dbReference>
<proteinExistence type="predicted"/>
<feature type="domain" description="DDE" evidence="4">
    <location>
        <begin position="84"/>
        <end position="181"/>
    </location>
</feature>
<evidence type="ECO:0000259" key="4">
    <source>
        <dbReference type="Pfam" id="PF13610"/>
    </source>
</evidence>
<dbReference type="NCBIfam" id="NF033587">
    <property type="entry name" value="transpos_IS6"/>
    <property type="match status" value="1"/>
</dbReference>
<dbReference type="RefSeq" id="WP_380127045.1">
    <property type="nucleotide sequence ID" value="NZ_JBHSIU010000104.1"/>
</dbReference>
<organism evidence="5 6">
    <name type="scientific">Dactylosporangium cerinum</name>
    <dbReference type="NCBI Taxonomy" id="1434730"/>
    <lineage>
        <taxon>Bacteria</taxon>
        <taxon>Bacillati</taxon>
        <taxon>Actinomycetota</taxon>
        <taxon>Actinomycetes</taxon>
        <taxon>Micromonosporales</taxon>
        <taxon>Micromonosporaceae</taxon>
        <taxon>Dactylosporangium</taxon>
    </lineage>
</organism>
<keyword evidence="3" id="KW-0233">DNA recombination</keyword>
<dbReference type="PANTHER" id="PTHR35528:SF3">
    <property type="entry name" value="BLL1675 PROTEIN"/>
    <property type="match status" value="1"/>
</dbReference>
<dbReference type="Proteomes" id="UP001595912">
    <property type="component" value="Unassembled WGS sequence"/>
</dbReference>
<name>A0ABV9WDB3_9ACTN</name>
<dbReference type="EMBL" id="JBHSIU010000104">
    <property type="protein sequence ID" value="MFC5006418.1"/>
    <property type="molecule type" value="Genomic_DNA"/>
</dbReference>
<evidence type="ECO:0000256" key="2">
    <source>
        <dbReference type="ARBA" id="ARBA00023125"/>
    </source>
</evidence>
<dbReference type="SUPFAM" id="SSF53098">
    <property type="entry name" value="Ribonuclease H-like"/>
    <property type="match status" value="1"/>
</dbReference>
<evidence type="ECO:0000313" key="6">
    <source>
        <dbReference type="Proteomes" id="UP001595912"/>
    </source>
</evidence>
<evidence type="ECO:0000256" key="1">
    <source>
        <dbReference type="ARBA" id="ARBA00022578"/>
    </source>
</evidence>
<dbReference type="PANTHER" id="PTHR35528">
    <property type="entry name" value="BLL1675 PROTEIN"/>
    <property type="match status" value="1"/>
</dbReference>
<protein>
    <submittedName>
        <fullName evidence="5">IS6 family transposase</fullName>
    </submittedName>
</protein>
<dbReference type="InterPro" id="IPR052183">
    <property type="entry name" value="IS_Transposase"/>
</dbReference>
<evidence type="ECO:0000256" key="3">
    <source>
        <dbReference type="ARBA" id="ARBA00023172"/>
    </source>
</evidence>